<sequence>MSSSKTLACLTTLLLAASVSGLAKAEAIACPALPGTHLQYVAAFDGKPEEHVRLIADHGDAKRGYWKLGYVYDHGRSVTVQCVYANKETRDFTLEKRVDECRYRIDEPGSAELDCT</sequence>
<name>A0A656QN32_9BURK</name>
<dbReference type="EMBL" id="JFHD01000012">
    <property type="protein sequence ID" value="KDR29667.1"/>
    <property type="molecule type" value="Genomic_DNA"/>
</dbReference>
<accession>A0A656QN32</accession>
<reference evidence="2 3" key="1">
    <citation type="submission" date="2014-03" db="EMBL/GenBank/DDBJ databases">
        <title>Draft Genome Sequences of Four Burkholderia Strains.</title>
        <authorList>
            <person name="Liu X.Y."/>
            <person name="Li C.X."/>
            <person name="Xu J.H."/>
        </authorList>
    </citation>
    <scope>NUCLEOTIDE SEQUENCE [LARGE SCALE GENOMIC DNA]</scope>
    <source>
        <strain evidence="2 3">OP-1</strain>
    </source>
</reference>
<comment type="caution">
    <text evidence="2">The sequence shown here is derived from an EMBL/GenBank/DDBJ whole genome shotgun (WGS) entry which is preliminary data.</text>
</comment>
<organism evidence="2 3">
    <name type="scientific">Caballeronia zhejiangensis</name>
    <dbReference type="NCBI Taxonomy" id="871203"/>
    <lineage>
        <taxon>Bacteria</taxon>
        <taxon>Pseudomonadati</taxon>
        <taxon>Pseudomonadota</taxon>
        <taxon>Betaproteobacteria</taxon>
        <taxon>Burkholderiales</taxon>
        <taxon>Burkholderiaceae</taxon>
        <taxon>Caballeronia</taxon>
    </lineage>
</organism>
<keyword evidence="1" id="KW-0732">Signal</keyword>
<evidence type="ECO:0000313" key="3">
    <source>
        <dbReference type="Proteomes" id="UP000027451"/>
    </source>
</evidence>
<dbReference type="InterPro" id="IPR049973">
    <property type="entry name" value="STY0301-like"/>
</dbReference>
<dbReference type="OrthoDB" id="9027170at2"/>
<dbReference type="NCBIfam" id="NF042415">
    <property type="entry name" value="STY0301_fam"/>
    <property type="match status" value="1"/>
</dbReference>
<feature type="signal peptide" evidence="1">
    <location>
        <begin position="1"/>
        <end position="25"/>
    </location>
</feature>
<protein>
    <recommendedName>
        <fullName evidence="4">Lipoprotein</fullName>
    </recommendedName>
</protein>
<evidence type="ECO:0000256" key="1">
    <source>
        <dbReference type="SAM" id="SignalP"/>
    </source>
</evidence>
<dbReference type="RefSeq" id="WP_008347274.1">
    <property type="nucleotide sequence ID" value="NZ_CADFFU010000010.1"/>
</dbReference>
<dbReference type="AlphaFoldDB" id="A0A656QN32"/>
<proteinExistence type="predicted"/>
<evidence type="ECO:0008006" key="4">
    <source>
        <dbReference type="Google" id="ProtNLM"/>
    </source>
</evidence>
<feature type="chain" id="PRO_5024976509" description="Lipoprotein" evidence="1">
    <location>
        <begin position="26"/>
        <end position="116"/>
    </location>
</feature>
<gene>
    <name evidence="2" type="ORF">BG60_06245</name>
</gene>
<keyword evidence="3" id="KW-1185">Reference proteome</keyword>
<evidence type="ECO:0000313" key="2">
    <source>
        <dbReference type="EMBL" id="KDR29667.1"/>
    </source>
</evidence>
<dbReference type="Proteomes" id="UP000027451">
    <property type="component" value="Unassembled WGS sequence"/>
</dbReference>